<keyword evidence="1" id="KW-0812">Transmembrane</keyword>
<proteinExistence type="predicted"/>
<sequence length="445" mass="50566">MSVLLYKRPDYIAKAAGPMTLTQCQIYVERTQKHRRAIPPELSFENIIQNKALPPCSLQDFMDYLVYISHDAENLQFFLWLQDYTKRFYAAPKSDQALSTPWYQVEAQQPFATDAHQPSTLPSDPKTPGVTAYEVDFDRSEPRLSPNNFDKQSFLSGKTGHTQMTGIDSVQDANAQIGLKWQAFSVQPFRSEINRVISHYLTPNSPRELNLSHRNRATVLHALQHTTHPSALSLVKDMVEATLRGQSHPNFIRWSICNGNKPRVLFVRNCGIAHIVMGIILGILLIISHEARWWRIFVFPLFFVGFDIGVAAYKGLCVIIHTSHHRALRPWEQFNDGASAGSFDAAPDDEANVSTDDVFQMTSRSKKGVSLETFGTSNNYSHELWVGKYKKKSLLKKIFTKTTWVQDETVRMLQDKIVTQSHIWALILSVPLTVFFVALPMGNII</sequence>
<protein>
    <recommendedName>
        <fullName evidence="4">RGS domain-containing protein</fullName>
    </recommendedName>
</protein>
<accession>A0ABR4A6C1</accession>
<dbReference type="PANTHER" id="PTHR39466:SF1">
    <property type="entry name" value="RGS DOMAIN-CONTAINING PROTEIN"/>
    <property type="match status" value="1"/>
</dbReference>
<feature type="transmembrane region" description="Helical" evidence="1">
    <location>
        <begin position="265"/>
        <end position="287"/>
    </location>
</feature>
<dbReference type="Proteomes" id="UP001590950">
    <property type="component" value="Unassembled WGS sequence"/>
</dbReference>
<keyword evidence="1" id="KW-1133">Transmembrane helix</keyword>
<name>A0ABR4A6C1_9LECA</name>
<dbReference type="Gene3D" id="1.10.167.10">
    <property type="entry name" value="Regulator of G-protein Signalling 4, domain 2"/>
    <property type="match status" value="1"/>
</dbReference>
<dbReference type="InterPro" id="IPR044926">
    <property type="entry name" value="RGS_subdomain_2"/>
</dbReference>
<keyword evidence="3" id="KW-1185">Reference proteome</keyword>
<comment type="caution">
    <text evidence="2">The sequence shown here is derived from an EMBL/GenBank/DDBJ whole genome shotgun (WGS) entry which is preliminary data.</text>
</comment>
<dbReference type="SUPFAM" id="SSF48097">
    <property type="entry name" value="Regulator of G-protein signaling, RGS"/>
    <property type="match status" value="1"/>
</dbReference>
<keyword evidence="1" id="KW-0472">Membrane</keyword>
<evidence type="ECO:0000313" key="2">
    <source>
        <dbReference type="EMBL" id="KAL2040309.1"/>
    </source>
</evidence>
<organism evidence="2 3">
    <name type="scientific">Stereocaulon virgatum</name>
    <dbReference type="NCBI Taxonomy" id="373712"/>
    <lineage>
        <taxon>Eukaryota</taxon>
        <taxon>Fungi</taxon>
        <taxon>Dikarya</taxon>
        <taxon>Ascomycota</taxon>
        <taxon>Pezizomycotina</taxon>
        <taxon>Lecanoromycetes</taxon>
        <taxon>OSLEUM clade</taxon>
        <taxon>Lecanoromycetidae</taxon>
        <taxon>Lecanorales</taxon>
        <taxon>Lecanorineae</taxon>
        <taxon>Stereocaulaceae</taxon>
        <taxon>Stereocaulon</taxon>
    </lineage>
</organism>
<evidence type="ECO:0008006" key="4">
    <source>
        <dbReference type="Google" id="ProtNLM"/>
    </source>
</evidence>
<dbReference type="EMBL" id="JBEFKJ010000021">
    <property type="protein sequence ID" value="KAL2040309.1"/>
    <property type="molecule type" value="Genomic_DNA"/>
</dbReference>
<reference evidence="2 3" key="1">
    <citation type="submission" date="2024-09" db="EMBL/GenBank/DDBJ databases">
        <title>Rethinking Asexuality: The Enigmatic Case of Functional Sexual Genes in Lepraria (Stereocaulaceae).</title>
        <authorList>
            <person name="Doellman M."/>
            <person name="Sun Y."/>
            <person name="Barcenas-Pena A."/>
            <person name="Lumbsch H.T."/>
            <person name="Grewe F."/>
        </authorList>
    </citation>
    <scope>NUCLEOTIDE SEQUENCE [LARGE SCALE GENOMIC DNA]</scope>
    <source>
        <strain evidence="2 3">Mercado 3170</strain>
    </source>
</reference>
<feature type="transmembrane region" description="Helical" evidence="1">
    <location>
        <begin position="293"/>
        <end position="313"/>
    </location>
</feature>
<feature type="transmembrane region" description="Helical" evidence="1">
    <location>
        <begin position="421"/>
        <end position="442"/>
    </location>
</feature>
<dbReference type="InterPro" id="IPR036305">
    <property type="entry name" value="RGS_sf"/>
</dbReference>
<evidence type="ECO:0000256" key="1">
    <source>
        <dbReference type="SAM" id="Phobius"/>
    </source>
</evidence>
<evidence type="ECO:0000313" key="3">
    <source>
        <dbReference type="Proteomes" id="UP001590950"/>
    </source>
</evidence>
<gene>
    <name evidence="2" type="ORF">N7G274_006752</name>
</gene>
<dbReference type="PANTHER" id="PTHR39466">
    <property type="entry name" value="RGS DOMAIN-CONTAINING PROTEIN"/>
    <property type="match status" value="1"/>
</dbReference>